<comment type="similarity">
    <text evidence="1">Belongs to the PhzF family.</text>
</comment>
<dbReference type="PIRSF" id="PIRSF016184">
    <property type="entry name" value="PhzC_PhzF"/>
    <property type="match status" value="1"/>
</dbReference>
<dbReference type="GO" id="GO:0016853">
    <property type="term" value="F:isomerase activity"/>
    <property type="evidence" value="ECO:0007669"/>
    <property type="project" value="UniProtKB-KW"/>
</dbReference>
<dbReference type="AlphaFoldDB" id="A0A316TTY8"/>
<organism evidence="4 5">
    <name type="scientific">Rhodohalobacter mucosus</name>
    <dbReference type="NCBI Taxonomy" id="2079485"/>
    <lineage>
        <taxon>Bacteria</taxon>
        <taxon>Pseudomonadati</taxon>
        <taxon>Balneolota</taxon>
        <taxon>Balneolia</taxon>
        <taxon>Balneolales</taxon>
        <taxon>Balneolaceae</taxon>
        <taxon>Rhodohalobacter</taxon>
    </lineage>
</organism>
<evidence type="ECO:0000256" key="3">
    <source>
        <dbReference type="PIRSR" id="PIRSR016184-1"/>
    </source>
</evidence>
<keyword evidence="2 4" id="KW-0413">Isomerase</keyword>
<evidence type="ECO:0000313" key="5">
    <source>
        <dbReference type="Proteomes" id="UP000245533"/>
    </source>
</evidence>
<dbReference type="RefSeq" id="WP_109646059.1">
    <property type="nucleotide sequence ID" value="NZ_QGGB01000005.1"/>
</dbReference>
<evidence type="ECO:0000313" key="4">
    <source>
        <dbReference type="EMBL" id="PWN06789.1"/>
    </source>
</evidence>
<proteinExistence type="inferred from homology"/>
<dbReference type="PANTHER" id="PTHR13774:SF17">
    <property type="entry name" value="PHENAZINE BIOSYNTHESIS-LIKE DOMAIN-CONTAINING PROTEIN"/>
    <property type="match status" value="1"/>
</dbReference>
<dbReference type="SUPFAM" id="SSF54506">
    <property type="entry name" value="Diaminopimelate epimerase-like"/>
    <property type="match status" value="1"/>
</dbReference>
<feature type="active site" evidence="3">
    <location>
        <position position="44"/>
    </location>
</feature>
<dbReference type="Gene3D" id="3.10.310.10">
    <property type="entry name" value="Diaminopimelate Epimerase, Chain A, domain 1"/>
    <property type="match status" value="2"/>
</dbReference>
<dbReference type="Proteomes" id="UP000245533">
    <property type="component" value="Unassembled WGS sequence"/>
</dbReference>
<comment type="caution">
    <text evidence="4">The sequence shown here is derived from an EMBL/GenBank/DDBJ whole genome shotgun (WGS) entry which is preliminary data.</text>
</comment>
<dbReference type="NCBIfam" id="TIGR00654">
    <property type="entry name" value="PhzF_family"/>
    <property type="match status" value="1"/>
</dbReference>
<dbReference type="EMBL" id="QGGB01000005">
    <property type="protein sequence ID" value="PWN06789.1"/>
    <property type="molecule type" value="Genomic_DNA"/>
</dbReference>
<sequence length="261" mass="28831">MKIFQVDAFTDKIFSGNPAAVVPLESWPEESVMQQIAGENNLSETAFFVPEGNDGYRIRWFTPVTEVDLCGHATLASAHVLFTHLNYKDSVIRFASKSGELTVSRRKGLYWLNFPSQPPDPIPVPKLIPEALGTVPIYTGVNTDLLVLVQDEETVKKMNPDLIILKRMEVRGVIVTAPADSDETDFVSRFFAPAVGVPEDPVTGSAHTVLTPFWGKRLGKNELEARQISERGGLLRCEWAGDRVQIGGSAITYMTGNIRLD</sequence>
<dbReference type="InterPro" id="IPR003719">
    <property type="entry name" value="Phenazine_PhzF-like"/>
</dbReference>
<keyword evidence="5" id="KW-1185">Reference proteome</keyword>
<dbReference type="OrthoDB" id="9788221at2"/>
<evidence type="ECO:0000256" key="1">
    <source>
        <dbReference type="ARBA" id="ARBA00008270"/>
    </source>
</evidence>
<evidence type="ECO:0000256" key="2">
    <source>
        <dbReference type="ARBA" id="ARBA00023235"/>
    </source>
</evidence>
<dbReference type="GO" id="GO:0005737">
    <property type="term" value="C:cytoplasm"/>
    <property type="evidence" value="ECO:0007669"/>
    <property type="project" value="TreeGrafter"/>
</dbReference>
<accession>A0A316TTY8</accession>
<dbReference type="Pfam" id="PF02567">
    <property type="entry name" value="PhzC-PhzF"/>
    <property type="match status" value="1"/>
</dbReference>
<protein>
    <submittedName>
        <fullName evidence="4">Isomerase</fullName>
    </submittedName>
</protein>
<dbReference type="PANTHER" id="PTHR13774">
    <property type="entry name" value="PHENAZINE BIOSYNTHESIS PROTEIN"/>
    <property type="match status" value="1"/>
</dbReference>
<gene>
    <name evidence="4" type="ORF">DDZ15_05815</name>
</gene>
<reference evidence="4 5" key="1">
    <citation type="submission" date="2018-05" db="EMBL/GenBank/DDBJ databases">
        <title>Rhodohalobacter halophilus gen. nov., sp. nov., a moderately halophilic member of the family Balneolaceae.</title>
        <authorList>
            <person name="Liu Z.-W."/>
        </authorList>
    </citation>
    <scope>NUCLEOTIDE SEQUENCE [LARGE SCALE GENOMIC DNA]</scope>
    <source>
        <strain evidence="4 5">8A47</strain>
    </source>
</reference>
<name>A0A316TTY8_9BACT</name>